<dbReference type="InterPro" id="IPR003613">
    <property type="entry name" value="Ubox_domain"/>
</dbReference>
<sequence length="100" mass="11594">MGFIARYGLSDMSEIHIEEKVSSAEEIQLVIQIKEALKEDVLKNIPNFYCPLTHDLLQDPVVTEDGITYEKQAIKDWFNKCTTENKPLTSPMTNQILFFW</sequence>
<dbReference type="OrthoDB" id="10064100at2759"/>
<accession>A0A815Y055</accession>
<evidence type="ECO:0000313" key="3">
    <source>
        <dbReference type="EMBL" id="CAF4425531.1"/>
    </source>
</evidence>
<dbReference type="InterPro" id="IPR052085">
    <property type="entry name" value="WD-SAM-U-box"/>
</dbReference>
<dbReference type="Proteomes" id="UP000663829">
    <property type="component" value="Unassembled WGS sequence"/>
</dbReference>
<dbReference type="SUPFAM" id="SSF57850">
    <property type="entry name" value="RING/U-box"/>
    <property type="match status" value="1"/>
</dbReference>
<evidence type="ECO:0000313" key="4">
    <source>
        <dbReference type="Proteomes" id="UP000663829"/>
    </source>
</evidence>
<feature type="domain" description="U-box" evidence="1">
    <location>
        <begin position="43"/>
        <end position="100"/>
    </location>
</feature>
<dbReference type="PANTHER" id="PTHR46573:SF1">
    <property type="entry name" value="WD REPEAT, SAM AND U-BOX DOMAIN-CONTAINING PROTEIN 1"/>
    <property type="match status" value="1"/>
</dbReference>
<dbReference type="GO" id="GO:0016567">
    <property type="term" value="P:protein ubiquitination"/>
    <property type="evidence" value="ECO:0007669"/>
    <property type="project" value="InterPro"/>
</dbReference>
<comment type="caution">
    <text evidence="2">The sequence shown here is derived from an EMBL/GenBank/DDBJ whole genome shotgun (WGS) entry which is preliminary data.</text>
</comment>
<evidence type="ECO:0000313" key="2">
    <source>
        <dbReference type="EMBL" id="CAF1563709.1"/>
    </source>
</evidence>
<name>A0A815Y055_9BILA</name>
<proteinExistence type="predicted"/>
<dbReference type="InterPro" id="IPR013083">
    <property type="entry name" value="Znf_RING/FYVE/PHD"/>
</dbReference>
<dbReference type="GO" id="GO:0004842">
    <property type="term" value="F:ubiquitin-protein transferase activity"/>
    <property type="evidence" value="ECO:0007669"/>
    <property type="project" value="InterPro"/>
</dbReference>
<protein>
    <recommendedName>
        <fullName evidence="1">U-box domain-containing protein</fullName>
    </recommendedName>
</protein>
<dbReference type="Pfam" id="PF04564">
    <property type="entry name" value="U-box"/>
    <property type="match status" value="1"/>
</dbReference>
<gene>
    <name evidence="2" type="ORF">GPM918_LOCUS39934</name>
    <name evidence="3" type="ORF">SRO942_LOCUS40845</name>
</gene>
<dbReference type="PROSITE" id="PS51698">
    <property type="entry name" value="U_BOX"/>
    <property type="match status" value="1"/>
</dbReference>
<organism evidence="2 4">
    <name type="scientific">Didymodactylos carnosus</name>
    <dbReference type="NCBI Taxonomy" id="1234261"/>
    <lineage>
        <taxon>Eukaryota</taxon>
        <taxon>Metazoa</taxon>
        <taxon>Spiralia</taxon>
        <taxon>Gnathifera</taxon>
        <taxon>Rotifera</taxon>
        <taxon>Eurotatoria</taxon>
        <taxon>Bdelloidea</taxon>
        <taxon>Philodinida</taxon>
        <taxon>Philodinidae</taxon>
        <taxon>Didymodactylos</taxon>
    </lineage>
</organism>
<keyword evidence="4" id="KW-1185">Reference proteome</keyword>
<dbReference type="AlphaFoldDB" id="A0A815Y055"/>
<dbReference type="CDD" id="cd16655">
    <property type="entry name" value="RING-Ubox_WDSUB1-like"/>
    <property type="match status" value="1"/>
</dbReference>
<dbReference type="PANTHER" id="PTHR46573">
    <property type="entry name" value="WD REPEAT, SAM AND U-BOX DOMAIN-CONTAINING PROTEIN 1"/>
    <property type="match status" value="1"/>
</dbReference>
<dbReference type="Gene3D" id="3.30.40.10">
    <property type="entry name" value="Zinc/RING finger domain, C3HC4 (zinc finger)"/>
    <property type="match status" value="1"/>
</dbReference>
<reference evidence="2" key="1">
    <citation type="submission" date="2021-02" db="EMBL/GenBank/DDBJ databases">
        <authorList>
            <person name="Nowell W R."/>
        </authorList>
    </citation>
    <scope>NUCLEOTIDE SEQUENCE</scope>
</reference>
<dbReference type="SMART" id="SM00504">
    <property type="entry name" value="Ubox"/>
    <property type="match status" value="1"/>
</dbReference>
<dbReference type="EMBL" id="CAJOBC010094499">
    <property type="protein sequence ID" value="CAF4425531.1"/>
    <property type="molecule type" value="Genomic_DNA"/>
</dbReference>
<dbReference type="Proteomes" id="UP000681722">
    <property type="component" value="Unassembled WGS sequence"/>
</dbReference>
<dbReference type="EMBL" id="CAJNOQ010028725">
    <property type="protein sequence ID" value="CAF1563709.1"/>
    <property type="molecule type" value="Genomic_DNA"/>
</dbReference>
<evidence type="ECO:0000259" key="1">
    <source>
        <dbReference type="PROSITE" id="PS51698"/>
    </source>
</evidence>